<organism evidence="3 4">
    <name type="scientific">Enterococcus rotai</name>
    <dbReference type="NCBI Taxonomy" id="118060"/>
    <lineage>
        <taxon>Bacteria</taxon>
        <taxon>Bacillati</taxon>
        <taxon>Bacillota</taxon>
        <taxon>Bacilli</taxon>
        <taxon>Lactobacillales</taxon>
        <taxon>Enterococcaceae</taxon>
        <taxon>Enterococcus</taxon>
    </lineage>
</organism>
<evidence type="ECO:0000256" key="1">
    <source>
        <dbReference type="ARBA" id="ARBA00023125"/>
    </source>
</evidence>
<dbReference type="GO" id="GO:0003700">
    <property type="term" value="F:DNA-binding transcription factor activity"/>
    <property type="evidence" value="ECO:0007669"/>
    <property type="project" value="TreeGrafter"/>
</dbReference>
<evidence type="ECO:0000313" key="4">
    <source>
        <dbReference type="Proteomes" id="UP000067523"/>
    </source>
</evidence>
<dbReference type="SUPFAM" id="SSF47413">
    <property type="entry name" value="lambda repressor-like DNA-binding domains"/>
    <property type="match status" value="1"/>
</dbReference>
<evidence type="ECO:0000259" key="2">
    <source>
        <dbReference type="PROSITE" id="PS50943"/>
    </source>
</evidence>
<proteinExistence type="predicted"/>
<gene>
    <name evidence="3" type="ORF">ATZ35_15235</name>
</gene>
<sequence>MHESELKRFISKKLSYFRSRKNVSAREMSLAIGQSDNYINSIENERVTPSIQMLYVICDYLDVTVEEFLRETRSKEYYLKEINKRLIGYESEQLEHILLMLKSF</sequence>
<reference evidence="4" key="1">
    <citation type="submission" date="2015-12" db="EMBL/GenBank/DDBJ databases">
        <authorList>
            <person name="Lauer A."/>
            <person name="Humrighouse B."/>
            <person name="Loparev V."/>
            <person name="Shewmaker P.L."/>
            <person name="Whitney A.M."/>
            <person name="McLaughlin R.W."/>
        </authorList>
    </citation>
    <scope>NUCLEOTIDE SEQUENCE [LARGE SCALE GENOMIC DNA]</scope>
    <source>
        <strain evidence="4">LMG 26678</strain>
    </source>
</reference>
<dbReference type="InterPro" id="IPR001387">
    <property type="entry name" value="Cro/C1-type_HTH"/>
</dbReference>
<protein>
    <recommendedName>
        <fullName evidence="2">HTH cro/C1-type domain-containing protein</fullName>
    </recommendedName>
</protein>
<dbReference type="SMART" id="SM00530">
    <property type="entry name" value="HTH_XRE"/>
    <property type="match status" value="1"/>
</dbReference>
<dbReference type="AlphaFoldDB" id="A0A0U2MZE9"/>
<dbReference type="Gene3D" id="1.10.260.40">
    <property type="entry name" value="lambda repressor-like DNA-binding domains"/>
    <property type="match status" value="1"/>
</dbReference>
<dbReference type="RefSeq" id="WP_208928003.1">
    <property type="nucleotide sequence ID" value="NZ_CP013655.1"/>
</dbReference>
<dbReference type="KEGG" id="erx:ATZ35_15235"/>
<dbReference type="PROSITE" id="PS50943">
    <property type="entry name" value="HTH_CROC1"/>
    <property type="match status" value="1"/>
</dbReference>
<dbReference type="InterPro" id="IPR010982">
    <property type="entry name" value="Lambda_DNA-bd_dom_sf"/>
</dbReference>
<dbReference type="EMBL" id="CP013655">
    <property type="protein sequence ID" value="ALS38451.1"/>
    <property type="molecule type" value="Genomic_DNA"/>
</dbReference>
<name>A0A0U2MZE9_9ENTE</name>
<dbReference type="Pfam" id="PF01381">
    <property type="entry name" value="HTH_3"/>
    <property type="match status" value="1"/>
</dbReference>
<dbReference type="Proteomes" id="UP000067523">
    <property type="component" value="Chromosome"/>
</dbReference>
<keyword evidence="1" id="KW-0238">DNA-binding</keyword>
<dbReference type="InterPro" id="IPR050807">
    <property type="entry name" value="TransReg_Diox_bact_type"/>
</dbReference>
<keyword evidence="4" id="KW-1185">Reference proteome</keyword>
<dbReference type="PANTHER" id="PTHR46797">
    <property type="entry name" value="HTH-TYPE TRANSCRIPTIONAL REGULATOR"/>
    <property type="match status" value="1"/>
</dbReference>
<dbReference type="GO" id="GO:0003677">
    <property type="term" value="F:DNA binding"/>
    <property type="evidence" value="ECO:0007669"/>
    <property type="project" value="UniProtKB-KW"/>
</dbReference>
<dbReference type="PANTHER" id="PTHR46797:SF1">
    <property type="entry name" value="METHYLPHOSPHONATE SYNTHASE"/>
    <property type="match status" value="1"/>
</dbReference>
<accession>A0A0U2MZE9</accession>
<dbReference type="CDD" id="cd00093">
    <property type="entry name" value="HTH_XRE"/>
    <property type="match status" value="1"/>
</dbReference>
<dbReference type="GO" id="GO:0005829">
    <property type="term" value="C:cytosol"/>
    <property type="evidence" value="ECO:0007669"/>
    <property type="project" value="TreeGrafter"/>
</dbReference>
<dbReference type="STRING" id="118060.ATZ35_15235"/>
<evidence type="ECO:0000313" key="3">
    <source>
        <dbReference type="EMBL" id="ALS38451.1"/>
    </source>
</evidence>
<feature type="domain" description="HTH cro/C1-type" evidence="2">
    <location>
        <begin position="14"/>
        <end position="68"/>
    </location>
</feature>